<protein>
    <submittedName>
        <fullName evidence="1">Integrase, catalytic region, putative</fullName>
    </submittedName>
</protein>
<accession>A0A061G0R2</accession>
<dbReference type="EMBL" id="CM001881">
    <property type="protein sequence ID" value="EOY23141.1"/>
    <property type="molecule type" value="Genomic_DNA"/>
</dbReference>
<dbReference type="HOGENOM" id="CLU_143145_0_0_1"/>
<name>A0A061G0R2_THECC</name>
<dbReference type="InParanoid" id="A0A061G0R2"/>
<evidence type="ECO:0000313" key="2">
    <source>
        <dbReference type="Proteomes" id="UP000026915"/>
    </source>
</evidence>
<dbReference type="Proteomes" id="UP000026915">
    <property type="component" value="Chromosome 3"/>
</dbReference>
<proteinExistence type="predicted"/>
<dbReference type="PANTHER" id="PTHR34222:SF97">
    <property type="entry name" value="CATALYTIC REGION, PUTATIVE-RELATED"/>
    <property type="match status" value="1"/>
</dbReference>
<gene>
    <name evidence="1" type="ORF">TCM_015127</name>
</gene>
<dbReference type="Gramene" id="EOY23141">
    <property type="protein sequence ID" value="EOY23141"/>
    <property type="gene ID" value="TCM_015127"/>
</dbReference>
<organism evidence="1 2">
    <name type="scientific">Theobroma cacao</name>
    <name type="common">Cacao</name>
    <name type="synonym">Cocoa</name>
    <dbReference type="NCBI Taxonomy" id="3641"/>
    <lineage>
        <taxon>Eukaryota</taxon>
        <taxon>Viridiplantae</taxon>
        <taxon>Streptophyta</taxon>
        <taxon>Embryophyta</taxon>
        <taxon>Tracheophyta</taxon>
        <taxon>Spermatophyta</taxon>
        <taxon>Magnoliopsida</taxon>
        <taxon>eudicotyledons</taxon>
        <taxon>Gunneridae</taxon>
        <taxon>Pentapetalae</taxon>
        <taxon>rosids</taxon>
        <taxon>malvids</taxon>
        <taxon>Malvales</taxon>
        <taxon>Malvaceae</taxon>
        <taxon>Byttnerioideae</taxon>
        <taxon>Theobroma</taxon>
    </lineage>
</organism>
<dbReference type="AlphaFoldDB" id="A0A061G0R2"/>
<dbReference type="PANTHER" id="PTHR34222">
    <property type="entry name" value="GAG_PRE-INTEGRS DOMAIN-CONTAINING PROTEIN"/>
    <property type="match status" value="1"/>
</dbReference>
<dbReference type="OMA" id="RSMANIM"/>
<evidence type="ECO:0000313" key="1">
    <source>
        <dbReference type="EMBL" id="EOY23141.1"/>
    </source>
</evidence>
<keyword evidence="2" id="KW-1185">Reference proteome</keyword>
<sequence length="132" mass="15469">MDSAYKMWNTLKQNFAQPDDTRVCNLQYILGNITEGTRSVDAYFIELKGFWEEMRNYSPLLHCECGSCNPVCFKKYSNQYHKDMVFRFLNGLNESLVAIRSQIILMDPIPALDKVYSLKLREKSQRNVMIQP</sequence>
<reference evidence="1 2" key="1">
    <citation type="journal article" date="2013" name="Genome Biol.">
        <title>The genome sequence of the most widely cultivated cacao type and its use to identify candidate genes regulating pod color.</title>
        <authorList>
            <person name="Motamayor J.C."/>
            <person name="Mockaitis K."/>
            <person name="Schmutz J."/>
            <person name="Haiminen N."/>
            <person name="Iii D.L."/>
            <person name="Cornejo O."/>
            <person name="Findley S.D."/>
            <person name="Zheng P."/>
            <person name="Utro F."/>
            <person name="Royaert S."/>
            <person name="Saski C."/>
            <person name="Jenkins J."/>
            <person name="Podicheti R."/>
            <person name="Zhao M."/>
            <person name="Scheffler B.E."/>
            <person name="Stack J.C."/>
            <person name="Feltus F.A."/>
            <person name="Mustiga G.M."/>
            <person name="Amores F."/>
            <person name="Phillips W."/>
            <person name="Marelli J.P."/>
            <person name="May G.D."/>
            <person name="Shapiro H."/>
            <person name="Ma J."/>
            <person name="Bustamante C.D."/>
            <person name="Schnell R.J."/>
            <person name="Main D."/>
            <person name="Gilbert D."/>
            <person name="Parida L."/>
            <person name="Kuhn D.N."/>
        </authorList>
    </citation>
    <scope>NUCLEOTIDE SEQUENCE [LARGE SCALE GENOMIC DNA]</scope>
    <source>
        <strain evidence="2">cv. Matina 1-6</strain>
    </source>
</reference>